<dbReference type="SUPFAM" id="SSF52980">
    <property type="entry name" value="Restriction endonuclease-like"/>
    <property type="match status" value="1"/>
</dbReference>
<comment type="caution">
    <text evidence="2">The sequence shown here is derived from an EMBL/GenBank/DDBJ whole genome shotgun (WGS) entry which is preliminary data.</text>
</comment>
<dbReference type="InterPro" id="IPR007560">
    <property type="entry name" value="Restrct_endonuc_IV_Mrr"/>
</dbReference>
<dbReference type="Proteomes" id="UP001225316">
    <property type="component" value="Unassembled WGS sequence"/>
</dbReference>
<evidence type="ECO:0000259" key="1">
    <source>
        <dbReference type="Pfam" id="PF04471"/>
    </source>
</evidence>
<dbReference type="GO" id="GO:0016787">
    <property type="term" value="F:hydrolase activity"/>
    <property type="evidence" value="ECO:0007669"/>
    <property type="project" value="UniProtKB-KW"/>
</dbReference>
<keyword evidence="2" id="KW-0540">Nuclease</keyword>
<evidence type="ECO:0000313" key="2">
    <source>
        <dbReference type="EMBL" id="MDQ8206185.1"/>
    </source>
</evidence>
<dbReference type="EC" id="3.1.21.-" evidence="2"/>
<dbReference type="RefSeq" id="WP_308948188.1">
    <property type="nucleotide sequence ID" value="NZ_JARXHW010000002.1"/>
</dbReference>
<name>A0ABU1APW3_9BACT</name>
<dbReference type="PANTHER" id="PTHR30015">
    <property type="entry name" value="MRR RESTRICTION SYSTEM PROTEIN"/>
    <property type="match status" value="1"/>
</dbReference>
<dbReference type="PIRSF" id="PIRSF031853">
    <property type="entry name" value="UPC031853"/>
    <property type="match status" value="1"/>
</dbReference>
<evidence type="ECO:0000313" key="3">
    <source>
        <dbReference type="Proteomes" id="UP001225316"/>
    </source>
</evidence>
<protein>
    <submittedName>
        <fullName evidence="2">Restriction endonuclease</fullName>
        <ecNumber evidence="2">3.1.21.-</ecNumber>
    </submittedName>
</protein>
<dbReference type="InterPro" id="IPR011335">
    <property type="entry name" value="Restrct_endonuc-II-like"/>
</dbReference>
<gene>
    <name evidence="2" type="ORF">QEH52_01595</name>
</gene>
<dbReference type="InterPro" id="IPR052906">
    <property type="entry name" value="Type_IV_Methyl-Rstrct_Enzyme"/>
</dbReference>
<proteinExistence type="predicted"/>
<dbReference type="Gene3D" id="3.40.1350.10">
    <property type="match status" value="1"/>
</dbReference>
<dbReference type="InterPro" id="IPR011856">
    <property type="entry name" value="tRNA_endonuc-like_dom_sf"/>
</dbReference>
<dbReference type="InterPro" id="IPR016984">
    <property type="entry name" value="UCP031853"/>
</dbReference>
<dbReference type="PANTHER" id="PTHR30015:SF7">
    <property type="entry name" value="TYPE IV METHYL-DIRECTED RESTRICTION ENZYME ECOKMRR"/>
    <property type="match status" value="1"/>
</dbReference>
<feature type="domain" description="Restriction endonuclease type IV Mrr" evidence="1">
    <location>
        <begin position="195"/>
        <end position="307"/>
    </location>
</feature>
<keyword evidence="3" id="KW-1185">Reference proteome</keyword>
<reference evidence="2 3" key="1">
    <citation type="submission" date="2023-04" db="EMBL/GenBank/DDBJ databases">
        <title>A novel bacteria isolated from coastal sediment.</title>
        <authorList>
            <person name="Liu X.-J."/>
            <person name="Du Z.-J."/>
        </authorList>
    </citation>
    <scope>NUCLEOTIDE SEQUENCE [LARGE SCALE GENOMIC DNA]</scope>
    <source>
        <strain evidence="2 3">SDUM461003</strain>
    </source>
</reference>
<organism evidence="2 3">
    <name type="scientific">Thalassobacterium maritimum</name>
    <dbReference type="NCBI Taxonomy" id="3041265"/>
    <lineage>
        <taxon>Bacteria</taxon>
        <taxon>Pseudomonadati</taxon>
        <taxon>Verrucomicrobiota</taxon>
        <taxon>Opitutia</taxon>
        <taxon>Puniceicoccales</taxon>
        <taxon>Coraliomargaritaceae</taxon>
        <taxon>Thalassobacterium</taxon>
    </lineage>
</organism>
<dbReference type="EMBL" id="JARXHW010000002">
    <property type="protein sequence ID" value="MDQ8206185.1"/>
    <property type="molecule type" value="Genomic_DNA"/>
</dbReference>
<keyword evidence="2" id="KW-0378">Hydrolase</keyword>
<keyword evidence="2" id="KW-0255">Endonuclease</keyword>
<accession>A0ABU1APW3</accession>
<dbReference type="Pfam" id="PF04471">
    <property type="entry name" value="Mrr_cat"/>
    <property type="match status" value="1"/>
</dbReference>
<sequence length="337" mass="37513">MAQENKTLWGIHGGKTGDADSIFLKSKCIALGWDKMPDLSTLGGDREVFKAKIQEAYPDKKPGAIPNNAGQLYRFIHEVKIGDLVIYPSKMDRQIHIGEVEGEYYYSNKSGGSYPHRLKVKWLKAFPRTRFAQGALYEIGSALSFFQVKNYADEFLGALSGEQLTKRVEEDETVSLVAEDIETTAEDFILKTLAQELKGHPFEEFVAHLLGTMGYWTRGVPKGADGGVDIVATKDELGVEPPIIKVQVKSTEGSVGNPEVTALYGNVDQNEFGLLFTLGSFTSQAKVFARNKTNLRLIDGPELVKMVLNHYEDFNSKYKGLIPLKRVYVPEPQPEND</sequence>
<dbReference type="GO" id="GO:0004519">
    <property type="term" value="F:endonuclease activity"/>
    <property type="evidence" value="ECO:0007669"/>
    <property type="project" value="UniProtKB-KW"/>
</dbReference>